<dbReference type="GO" id="GO:0004826">
    <property type="term" value="F:phenylalanine-tRNA ligase activity"/>
    <property type="evidence" value="ECO:0007669"/>
    <property type="project" value="UniProtKB-UniRule"/>
</dbReference>
<feature type="domain" description="FDX-ACB" evidence="16">
    <location>
        <begin position="589"/>
        <end position="682"/>
    </location>
</feature>
<proteinExistence type="inferred from homology"/>
<dbReference type="SUPFAM" id="SSF55681">
    <property type="entry name" value="Class II aaRS and biotin synthetases"/>
    <property type="match status" value="1"/>
</dbReference>
<feature type="binding site" evidence="15">
    <location>
        <position position="350"/>
    </location>
    <ligand>
        <name>Mg(2+)</name>
        <dbReference type="ChEBI" id="CHEBI:18420"/>
        <note>shared with alpha subunit</note>
    </ligand>
</feature>
<dbReference type="InterPro" id="IPR009061">
    <property type="entry name" value="DNA-bd_dom_put_sf"/>
</dbReference>
<keyword evidence="7 15" id="KW-0479">Metal-binding</keyword>
<dbReference type="Pfam" id="PF03483">
    <property type="entry name" value="B3_4"/>
    <property type="match status" value="1"/>
</dbReference>
<evidence type="ECO:0000256" key="10">
    <source>
        <dbReference type="ARBA" id="ARBA00022842"/>
    </source>
</evidence>
<dbReference type="Proteomes" id="UP000176974">
    <property type="component" value="Unassembled WGS sequence"/>
</dbReference>
<evidence type="ECO:0000256" key="1">
    <source>
        <dbReference type="ARBA" id="ARBA00004496"/>
    </source>
</evidence>
<dbReference type="SMART" id="SM00873">
    <property type="entry name" value="B3_4"/>
    <property type="match status" value="1"/>
</dbReference>
<dbReference type="InterPro" id="IPR041616">
    <property type="entry name" value="PheRS_beta_core"/>
</dbReference>
<dbReference type="InterPro" id="IPR004532">
    <property type="entry name" value="Phe-tRNA-ligase_IIc_bsu_bact"/>
</dbReference>
<dbReference type="Pfam" id="PF03147">
    <property type="entry name" value="FDX-ACB"/>
    <property type="match status" value="1"/>
</dbReference>
<dbReference type="NCBIfam" id="TIGR00472">
    <property type="entry name" value="pheT_bact"/>
    <property type="match status" value="1"/>
</dbReference>
<dbReference type="Pfam" id="PF03484">
    <property type="entry name" value="B5"/>
    <property type="match status" value="1"/>
</dbReference>
<evidence type="ECO:0000256" key="11">
    <source>
        <dbReference type="ARBA" id="ARBA00022884"/>
    </source>
</evidence>
<keyword evidence="8 15" id="KW-0547">Nucleotide-binding</keyword>
<comment type="subunit">
    <text evidence="3 15">Tetramer of two alpha and two beta subunits.</text>
</comment>
<comment type="caution">
    <text evidence="18">The sequence shown here is derived from an EMBL/GenBank/DDBJ whole genome shotgun (WGS) entry which is preliminary data.</text>
</comment>
<dbReference type="GO" id="GO:0006432">
    <property type="term" value="P:phenylalanyl-tRNA aminoacylation"/>
    <property type="evidence" value="ECO:0007669"/>
    <property type="project" value="UniProtKB-UniRule"/>
</dbReference>
<protein>
    <recommendedName>
        <fullName evidence="15">Phenylalanine--tRNA ligase beta subunit</fullName>
        <ecNumber evidence="15">6.1.1.20</ecNumber>
    </recommendedName>
    <alternativeName>
        <fullName evidence="15">Phenylalanyl-tRNA synthetase beta subunit</fullName>
        <shortName evidence="15">PheRS</shortName>
    </alternativeName>
</protein>
<dbReference type="CDD" id="cd00769">
    <property type="entry name" value="PheRS_beta_core"/>
    <property type="match status" value="1"/>
</dbReference>
<dbReference type="PANTHER" id="PTHR10947">
    <property type="entry name" value="PHENYLALANYL-TRNA SYNTHETASE BETA CHAIN AND LEUCINE-RICH REPEAT-CONTAINING PROTEIN 47"/>
    <property type="match status" value="1"/>
</dbReference>
<dbReference type="FunFam" id="3.30.70.380:FF:000001">
    <property type="entry name" value="Phenylalanine--tRNA ligase beta subunit"/>
    <property type="match status" value="1"/>
</dbReference>
<dbReference type="PROSITE" id="PS51447">
    <property type="entry name" value="FDX_ACB"/>
    <property type="match status" value="1"/>
</dbReference>
<comment type="catalytic activity">
    <reaction evidence="14 15">
        <text>tRNA(Phe) + L-phenylalanine + ATP = L-phenylalanyl-tRNA(Phe) + AMP + diphosphate + H(+)</text>
        <dbReference type="Rhea" id="RHEA:19413"/>
        <dbReference type="Rhea" id="RHEA-COMP:9668"/>
        <dbReference type="Rhea" id="RHEA-COMP:9699"/>
        <dbReference type="ChEBI" id="CHEBI:15378"/>
        <dbReference type="ChEBI" id="CHEBI:30616"/>
        <dbReference type="ChEBI" id="CHEBI:33019"/>
        <dbReference type="ChEBI" id="CHEBI:58095"/>
        <dbReference type="ChEBI" id="CHEBI:78442"/>
        <dbReference type="ChEBI" id="CHEBI:78531"/>
        <dbReference type="ChEBI" id="CHEBI:456215"/>
        <dbReference type="EC" id="6.1.1.20"/>
    </reaction>
</comment>
<feature type="domain" description="B5" evidence="17">
    <location>
        <begin position="297"/>
        <end position="372"/>
    </location>
</feature>
<feature type="binding site" evidence="15">
    <location>
        <position position="356"/>
    </location>
    <ligand>
        <name>Mg(2+)</name>
        <dbReference type="ChEBI" id="CHEBI:18420"/>
        <note>shared with alpha subunit</note>
    </ligand>
</feature>
<evidence type="ECO:0000256" key="9">
    <source>
        <dbReference type="ARBA" id="ARBA00022840"/>
    </source>
</evidence>
<dbReference type="PROSITE" id="PS51483">
    <property type="entry name" value="B5"/>
    <property type="match status" value="1"/>
</dbReference>
<evidence type="ECO:0000256" key="8">
    <source>
        <dbReference type="ARBA" id="ARBA00022741"/>
    </source>
</evidence>
<dbReference type="InterPro" id="IPR005146">
    <property type="entry name" value="B3/B4_tRNA-bd"/>
</dbReference>
<dbReference type="InterPro" id="IPR020825">
    <property type="entry name" value="Phe-tRNA_synthase-like_B3/B4"/>
</dbReference>
<evidence type="ECO:0000313" key="18">
    <source>
        <dbReference type="EMBL" id="OGZ35601.1"/>
    </source>
</evidence>
<dbReference type="Gene3D" id="3.30.930.10">
    <property type="entry name" value="Bira Bifunctional Protein, Domain 2"/>
    <property type="match status" value="1"/>
</dbReference>
<comment type="subcellular location">
    <subcellularLocation>
        <location evidence="1 15">Cytoplasm</location>
    </subcellularLocation>
</comment>
<comment type="similarity">
    <text evidence="2 15">Belongs to the phenylalanyl-tRNA synthetase beta subunit family. Type 1 subfamily.</text>
</comment>
<dbReference type="GO" id="GO:0009328">
    <property type="term" value="C:phenylalanine-tRNA ligase complex"/>
    <property type="evidence" value="ECO:0007669"/>
    <property type="project" value="TreeGrafter"/>
</dbReference>
<dbReference type="HAMAP" id="MF_00283">
    <property type="entry name" value="Phe_tRNA_synth_beta1"/>
    <property type="match status" value="1"/>
</dbReference>
<keyword evidence="12 15" id="KW-0648">Protein biosynthesis</keyword>
<dbReference type="SUPFAM" id="SSF56037">
    <property type="entry name" value="PheT/TilS domain"/>
    <property type="match status" value="1"/>
</dbReference>
<evidence type="ECO:0000256" key="12">
    <source>
        <dbReference type="ARBA" id="ARBA00022917"/>
    </source>
</evidence>
<dbReference type="GO" id="GO:0000287">
    <property type="term" value="F:magnesium ion binding"/>
    <property type="evidence" value="ECO:0007669"/>
    <property type="project" value="UniProtKB-UniRule"/>
</dbReference>
<dbReference type="Gene3D" id="3.30.56.10">
    <property type="match status" value="2"/>
</dbReference>
<keyword evidence="10 15" id="KW-0460">Magnesium</keyword>
<dbReference type="InterPro" id="IPR005147">
    <property type="entry name" value="tRNA_synthase_B5-dom"/>
</dbReference>
<dbReference type="PANTHER" id="PTHR10947:SF0">
    <property type="entry name" value="PHENYLALANINE--TRNA LIGASE BETA SUBUNIT"/>
    <property type="match status" value="1"/>
</dbReference>
<keyword evidence="13 15" id="KW-0030">Aminoacyl-tRNA synthetase</keyword>
<evidence type="ECO:0000259" key="16">
    <source>
        <dbReference type="PROSITE" id="PS51447"/>
    </source>
</evidence>
<dbReference type="InterPro" id="IPR005121">
    <property type="entry name" value="Fdx_antiC-bd"/>
</dbReference>
<evidence type="ECO:0000256" key="13">
    <source>
        <dbReference type="ARBA" id="ARBA00023146"/>
    </source>
</evidence>
<keyword evidence="5" id="KW-0820">tRNA-binding</keyword>
<keyword evidence="4 15" id="KW-0963">Cytoplasm</keyword>
<evidence type="ECO:0000256" key="5">
    <source>
        <dbReference type="ARBA" id="ARBA00022555"/>
    </source>
</evidence>
<evidence type="ECO:0000256" key="6">
    <source>
        <dbReference type="ARBA" id="ARBA00022598"/>
    </source>
</evidence>
<feature type="binding site" evidence="15">
    <location>
        <position position="359"/>
    </location>
    <ligand>
        <name>Mg(2+)</name>
        <dbReference type="ChEBI" id="CHEBI:18420"/>
        <note>shared with alpha subunit</note>
    </ligand>
</feature>
<dbReference type="GO" id="GO:0000049">
    <property type="term" value="F:tRNA binding"/>
    <property type="evidence" value="ECO:0007669"/>
    <property type="project" value="UniProtKB-KW"/>
</dbReference>
<dbReference type="SUPFAM" id="SSF46955">
    <property type="entry name" value="Putative DNA-binding domain"/>
    <property type="match status" value="2"/>
</dbReference>
<feature type="binding site" evidence="15">
    <location>
        <position position="360"/>
    </location>
    <ligand>
        <name>Mg(2+)</name>
        <dbReference type="ChEBI" id="CHEBI:18420"/>
        <note>shared with alpha subunit</note>
    </ligand>
</feature>
<dbReference type="SUPFAM" id="SSF54991">
    <property type="entry name" value="Anticodon-binding domain of PheRS"/>
    <property type="match status" value="1"/>
</dbReference>
<evidence type="ECO:0000256" key="7">
    <source>
        <dbReference type="ARBA" id="ARBA00022723"/>
    </source>
</evidence>
<comment type="cofactor">
    <cofactor evidence="15">
        <name>Mg(2+)</name>
        <dbReference type="ChEBI" id="CHEBI:18420"/>
    </cofactor>
    <text evidence="15">Binds 2 magnesium ions per tetramer.</text>
</comment>
<evidence type="ECO:0000256" key="3">
    <source>
        <dbReference type="ARBA" id="ARBA00011209"/>
    </source>
</evidence>
<gene>
    <name evidence="15" type="primary">pheT</name>
    <name evidence="18" type="ORF">A2815_01950</name>
</gene>
<dbReference type="GO" id="GO:0005524">
    <property type="term" value="F:ATP binding"/>
    <property type="evidence" value="ECO:0007669"/>
    <property type="project" value="UniProtKB-UniRule"/>
</dbReference>
<dbReference type="AlphaFoldDB" id="A0A1G2FDH3"/>
<dbReference type="InterPro" id="IPR045060">
    <property type="entry name" value="Phe-tRNA-ligase_IIc_bsu"/>
</dbReference>
<dbReference type="Gene3D" id="3.30.70.380">
    <property type="entry name" value="Ferrodoxin-fold anticodon-binding domain"/>
    <property type="match status" value="1"/>
</dbReference>
<keyword evidence="9 15" id="KW-0067">ATP-binding</keyword>
<dbReference type="InterPro" id="IPR045864">
    <property type="entry name" value="aa-tRNA-synth_II/BPL/LPL"/>
</dbReference>
<dbReference type="EC" id="6.1.1.20" evidence="15"/>
<dbReference type="FunFam" id="3.30.56.10:FF:000002">
    <property type="entry name" value="Phenylalanine--tRNA ligase beta subunit"/>
    <property type="match status" value="1"/>
</dbReference>
<keyword evidence="6 15" id="KW-0436">Ligase</keyword>
<dbReference type="SMART" id="SM00896">
    <property type="entry name" value="FDX-ACB"/>
    <property type="match status" value="1"/>
</dbReference>
<sequence>MKVSYNWLQSFFIGKLPTPEKLVEVLTMHSFEVERTEKKGSDWILDIDVLPNRTHDCLSHIGVAREIAVIIGDRPLGRDNSLPKGRTPLKEDKSQKIKDFLEVKVQDKNLCPRYCARVITDIKVAPSPKWLKERLEAIGQKSINNIVDATNYVMFETGQPLHAFDFDKVEKGIVVRRAKKGEQITTLENEKYELDQDILVISDIREPLAIAGIKGGKKAEISQNTKNIILESANFSPINIRQTSKKLGLRTESSIRFEQGFDPNLASEAIDRLAGLIQEIGGGKVIQGMIDIYPKKIKPKTIKLEIEKAKRLLGIDVSIKEIKNILEELGFELRVTNYALRITIPTRRMDITLPEDLIEEIGRVYGYEKIPAQLPTAVLILPERNESLFYENRIREILIGVGFSEVYNYSFISEKQVMGEQISDLIEVENPVSQEQRYLRPNLILNLLKNVKDNSRFFNEIKLFEIGKVFEKEEIKRAAGIFALKNKPKEAQEFYSLKGVVDSLLNKLRISDIWYSDQISDSRFRILDLFHQGRRAEIKVGEDSLGWLGEINPEVLKGLGIESRAAGFEIDFEKLVKLATEEREYLPPSKYPAVVRDIAILVEPAAKVEEVLNLIETAGGALVQDVDLFDIYEGEEIGEAKKNLAFHIIYQADDHTLTNEEIEKIHNKIVSVLENEGGWEVRK</sequence>
<evidence type="ECO:0000256" key="14">
    <source>
        <dbReference type="ARBA" id="ARBA00049255"/>
    </source>
</evidence>
<dbReference type="EMBL" id="MHMY01000009">
    <property type="protein sequence ID" value="OGZ35601.1"/>
    <property type="molecule type" value="Genomic_DNA"/>
</dbReference>
<name>A0A1G2FDH3_9BACT</name>
<accession>A0A1G2FDH3</accession>
<evidence type="ECO:0000256" key="15">
    <source>
        <dbReference type="HAMAP-Rule" id="MF_00283"/>
    </source>
</evidence>
<dbReference type="Gene3D" id="3.50.40.10">
    <property type="entry name" value="Phenylalanyl-trna Synthetase, Chain B, domain 3"/>
    <property type="match status" value="1"/>
</dbReference>
<dbReference type="Pfam" id="PF17759">
    <property type="entry name" value="tRNA_synthFbeta"/>
    <property type="match status" value="1"/>
</dbReference>
<dbReference type="FunFam" id="3.50.40.10:FF:000001">
    <property type="entry name" value="Phenylalanine--tRNA ligase beta subunit"/>
    <property type="match status" value="1"/>
</dbReference>
<organism evidence="18 19">
    <name type="scientific">Candidatus Portnoybacteria bacterium RIFCSPHIGHO2_01_FULL_40_12b</name>
    <dbReference type="NCBI Taxonomy" id="1801994"/>
    <lineage>
        <taxon>Bacteria</taxon>
        <taxon>Candidatus Portnoyibacteriota</taxon>
    </lineage>
</organism>
<reference evidence="18 19" key="1">
    <citation type="journal article" date="2016" name="Nat. Commun.">
        <title>Thousands of microbial genomes shed light on interconnected biogeochemical processes in an aquifer system.</title>
        <authorList>
            <person name="Anantharaman K."/>
            <person name="Brown C.T."/>
            <person name="Hug L.A."/>
            <person name="Sharon I."/>
            <person name="Castelle C.J."/>
            <person name="Probst A.J."/>
            <person name="Thomas B.C."/>
            <person name="Singh A."/>
            <person name="Wilkins M.J."/>
            <person name="Karaoz U."/>
            <person name="Brodie E.L."/>
            <person name="Williams K.H."/>
            <person name="Hubbard S.S."/>
            <person name="Banfield J.F."/>
        </authorList>
    </citation>
    <scope>NUCLEOTIDE SEQUENCE [LARGE SCALE GENOMIC DNA]</scope>
</reference>
<dbReference type="SMART" id="SM00874">
    <property type="entry name" value="B5"/>
    <property type="match status" value="1"/>
</dbReference>
<evidence type="ECO:0000259" key="17">
    <source>
        <dbReference type="PROSITE" id="PS51483"/>
    </source>
</evidence>
<dbReference type="InterPro" id="IPR036690">
    <property type="entry name" value="Fdx_antiC-bd_sf"/>
</dbReference>
<evidence type="ECO:0000256" key="2">
    <source>
        <dbReference type="ARBA" id="ARBA00008653"/>
    </source>
</evidence>
<keyword evidence="11" id="KW-0694">RNA-binding</keyword>
<evidence type="ECO:0000313" key="19">
    <source>
        <dbReference type="Proteomes" id="UP000176974"/>
    </source>
</evidence>
<evidence type="ECO:0000256" key="4">
    <source>
        <dbReference type="ARBA" id="ARBA00022490"/>
    </source>
</evidence>